<comment type="catalytic activity">
    <reaction evidence="15">
        <text>resolvin D2 + NAD(+) = 7-oxoresolvin D2 + NADH + H(+)</text>
        <dbReference type="Rhea" id="RHEA:53584"/>
        <dbReference type="ChEBI" id="CHEBI:15378"/>
        <dbReference type="ChEBI" id="CHEBI:57540"/>
        <dbReference type="ChEBI" id="CHEBI:57945"/>
        <dbReference type="ChEBI" id="CHEBI:133367"/>
        <dbReference type="ChEBI" id="CHEBI:137497"/>
    </reaction>
    <physiologicalReaction direction="left-to-right" evidence="15">
        <dbReference type="Rhea" id="RHEA:53585"/>
    </physiologicalReaction>
</comment>
<comment type="function">
    <text evidence="8">Catalyzes the NAD-dependent dehydrogenation (oxidation) of a broad array of hydroxylated polyunsaturated fatty acids (mainly eicosanoids and docosanoids, including prostaglandins, lipoxins and resolvins), yielding their corresponding keto (oxo) metabolites. Decreases the levels of the pro-proliferative prostaglandins such as prostaglandin E2 (whose activity is increased in cancer because of an increase in the expression of cyclooxygenase 2) and generates oxo-fatty acid products that can profoundly influence cell function by abrogating pro-inflammatory cytokine expression. Converts resolvins E1, D1 and D2 to their oxo products, which represents a mode of resolvin inactivation. Resolvin E1 plays important roles during the resolution phase of acute inflammation, while resolvins D1 and D2 have a unique role in obesity-induced adipose inflammation.</text>
</comment>
<reference evidence="25" key="1">
    <citation type="journal article" date="2021" name="G3 (Bethesda)">
        <title>Genome and transcriptome analysis of the beet armyworm Spodoptera exigua reveals targets for pest control. .</title>
        <authorList>
            <person name="Simon S."/>
            <person name="Breeschoten T."/>
            <person name="Jansen H.J."/>
            <person name="Dirks R.P."/>
            <person name="Schranz M.E."/>
            <person name="Ros V.I.D."/>
        </authorList>
    </citation>
    <scope>NUCLEOTIDE SEQUENCE</scope>
    <source>
        <strain evidence="25">TB_SE_WUR_2020</strain>
    </source>
</reference>
<dbReference type="PRINTS" id="PR00081">
    <property type="entry name" value="GDHRDH"/>
</dbReference>
<evidence type="ECO:0000256" key="10">
    <source>
        <dbReference type="ARBA" id="ARBA00047672"/>
    </source>
</evidence>
<dbReference type="GO" id="GO:0008270">
    <property type="term" value="F:zinc ion binding"/>
    <property type="evidence" value="ECO:0007669"/>
    <property type="project" value="UniProtKB-KW"/>
</dbReference>
<dbReference type="Proteomes" id="UP000814243">
    <property type="component" value="Unassembled WGS sequence"/>
</dbReference>
<dbReference type="PANTHER" id="PTHR44229">
    <property type="entry name" value="15-HYDROXYPROSTAGLANDIN DEHYDROGENASE [NAD(+)]"/>
    <property type="match status" value="1"/>
</dbReference>
<dbReference type="GO" id="GO:0047034">
    <property type="term" value="F:15-hydroxyicosatetraenoate dehydrogenase activity"/>
    <property type="evidence" value="ECO:0007669"/>
    <property type="project" value="UniProtKB-EC"/>
</dbReference>
<comment type="catalytic activity">
    <reaction evidence="10">
        <text>resolvin D1 + NAD(+) = 8-oxoresolvin D1 + NADH + H(+)</text>
        <dbReference type="Rhea" id="RHEA:50124"/>
        <dbReference type="ChEBI" id="CHEBI:15378"/>
        <dbReference type="ChEBI" id="CHEBI:57540"/>
        <dbReference type="ChEBI" id="CHEBI:57945"/>
        <dbReference type="ChEBI" id="CHEBI:132079"/>
        <dbReference type="ChEBI" id="CHEBI:132080"/>
    </reaction>
    <physiologicalReaction direction="left-to-right" evidence="10">
        <dbReference type="Rhea" id="RHEA:50125"/>
    </physiologicalReaction>
</comment>
<keyword evidence="22" id="KW-0479">Metal-binding</keyword>
<protein>
    <recommendedName>
        <fullName evidence="5">15-hydroxyprostaglandin dehydrogenase [NAD(+)]</fullName>
        <ecNumber evidence="3">1.1.1.141</ecNumber>
        <ecNumber evidence="4">1.1.1.232</ecNumber>
    </recommendedName>
    <alternativeName>
        <fullName evidence="7">Eicosanoid/docosanoid dehydrogenase [NAD(+)]</fullName>
    </alternativeName>
    <alternativeName>
        <fullName evidence="6">Prostaglandin dehydrogenase 1</fullName>
    </alternativeName>
</protein>
<comment type="caution">
    <text evidence="25">The sequence shown here is derived from an EMBL/GenBank/DDBJ whole genome shotgun (WGS) entry which is preliminary data.</text>
</comment>
<comment type="catalytic activity">
    <reaction evidence="18">
        <text>prostaglandin E2 + NAD(+) = 15-oxoprostaglandin E2 + NADH + H(+)</text>
        <dbReference type="Rhea" id="RHEA:11876"/>
        <dbReference type="ChEBI" id="CHEBI:15378"/>
        <dbReference type="ChEBI" id="CHEBI:57400"/>
        <dbReference type="ChEBI" id="CHEBI:57540"/>
        <dbReference type="ChEBI" id="CHEBI:57945"/>
        <dbReference type="ChEBI" id="CHEBI:606564"/>
        <dbReference type="EC" id="1.1.1.141"/>
    </reaction>
    <physiologicalReaction direction="left-to-right" evidence="18">
        <dbReference type="Rhea" id="RHEA:11877"/>
    </physiologicalReaction>
</comment>
<evidence type="ECO:0000259" key="24">
    <source>
        <dbReference type="PROSITE" id="PS50158"/>
    </source>
</evidence>
<evidence type="ECO:0000256" key="23">
    <source>
        <dbReference type="SAM" id="MobiDB-lite"/>
    </source>
</evidence>
<comment type="catalytic activity">
    <reaction evidence="19">
        <text>resolvin D2 + NAD(+) = 16-oxoresolvin D2 + NADH + H(+)</text>
        <dbReference type="Rhea" id="RHEA:53588"/>
        <dbReference type="ChEBI" id="CHEBI:15378"/>
        <dbReference type="ChEBI" id="CHEBI:57540"/>
        <dbReference type="ChEBI" id="CHEBI:57945"/>
        <dbReference type="ChEBI" id="CHEBI:133367"/>
        <dbReference type="ChEBI" id="CHEBI:137498"/>
    </reaction>
    <physiologicalReaction direction="left-to-right" evidence="19">
        <dbReference type="Rhea" id="RHEA:53589"/>
    </physiologicalReaction>
</comment>
<evidence type="ECO:0000256" key="9">
    <source>
        <dbReference type="ARBA" id="ARBA00047325"/>
    </source>
</evidence>
<evidence type="ECO:0000256" key="19">
    <source>
        <dbReference type="ARBA" id="ARBA00048921"/>
    </source>
</evidence>
<evidence type="ECO:0000256" key="15">
    <source>
        <dbReference type="ARBA" id="ARBA00048393"/>
    </source>
</evidence>
<dbReference type="AlphaFoldDB" id="A0A922MKU0"/>
<accession>A0A922MKU0</accession>
<evidence type="ECO:0000256" key="1">
    <source>
        <dbReference type="ARBA" id="ARBA00006484"/>
    </source>
</evidence>
<dbReference type="InterPro" id="IPR036875">
    <property type="entry name" value="Znf_CCHC_sf"/>
</dbReference>
<evidence type="ECO:0000256" key="18">
    <source>
        <dbReference type="ARBA" id="ARBA00048739"/>
    </source>
</evidence>
<evidence type="ECO:0000256" key="8">
    <source>
        <dbReference type="ARBA" id="ARBA00045705"/>
    </source>
</evidence>
<evidence type="ECO:0000256" key="12">
    <source>
        <dbReference type="ARBA" id="ARBA00048140"/>
    </source>
</evidence>
<comment type="catalytic activity">
    <reaction evidence="13">
        <text>(11R)-hydroxy-(5Z,8Z,12E,14Z)-eicosatetraenoate + NAD(+) = 11-oxo-(5Z,8Z,12E,14Z)-eicosatetraenoate + NADH + H(+)</text>
        <dbReference type="Rhea" id="RHEA:48640"/>
        <dbReference type="ChEBI" id="CHEBI:15378"/>
        <dbReference type="ChEBI" id="CHEBI:57540"/>
        <dbReference type="ChEBI" id="CHEBI:57945"/>
        <dbReference type="ChEBI" id="CHEBI:78836"/>
        <dbReference type="ChEBI" id="CHEBI:90697"/>
    </reaction>
    <physiologicalReaction direction="left-to-right" evidence="13">
        <dbReference type="Rhea" id="RHEA:48641"/>
    </physiologicalReaction>
</comment>
<evidence type="ECO:0000256" key="14">
    <source>
        <dbReference type="ARBA" id="ARBA00048170"/>
    </source>
</evidence>
<feature type="compositionally biased region" description="Polar residues" evidence="23">
    <location>
        <begin position="191"/>
        <end position="200"/>
    </location>
</feature>
<keyword evidence="22" id="KW-0863">Zinc-finger</keyword>
<keyword evidence="22" id="KW-0862">Zinc</keyword>
<dbReference type="InterPro" id="IPR036291">
    <property type="entry name" value="NAD(P)-bd_dom_sf"/>
</dbReference>
<dbReference type="Gene3D" id="3.40.50.720">
    <property type="entry name" value="NAD(P)-binding Rossmann-like Domain"/>
    <property type="match status" value="2"/>
</dbReference>
<evidence type="ECO:0000313" key="25">
    <source>
        <dbReference type="EMBL" id="KAH9638547.1"/>
    </source>
</evidence>
<comment type="catalytic activity">
    <reaction evidence="16">
        <text>lipoxin A4 + NAD(+) = 15-oxo-(5S,6R)-dihydroxy-(7E,9E,11Z,13E)-eicosatetraenoate + NADH + H(+)</text>
        <dbReference type="Rhea" id="RHEA:41572"/>
        <dbReference type="ChEBI" id="CHEBI:15378"/>
        <dbReference type="ChEBI" id="CHEBI:57540"/>
        <dbReference type="ChEBI" id="CHEBI:57945"/>
        <dbReference type="ChEBI" id="CHEBI:67026"/>
        <dbReference type="ChEBI" id="CHEBI:78311"/>
    </reaction>
    <physiologicalReaction direction="left-to-right" evidence="16">
        <dbReference type="Rhea" id="RHEA:41573"/>
    </physiologicalReaction>
</comment>
<evidence type="ECO:0000256" key="16">
    <source>
        <dbReference type="ARBA" id="ARBA00048535"/>
    </source>
</evidence>
<dbReference type="EC" id="1.1.1.232" evidence="4"/>
<dbReference type="GO" id="GO:0016404">
    <property type="term" value="F:15-hydroxyprostaglandin dehydrogenase (NAD+) activity"/>
    <property type="evidence" value="ECO:0007669"/>
    <property type="project" value="UniProtKB-EC"/>
</dbReference>
<dbReference type="PROSITE" id="PS50158">
    <property type="entry name" value="ZF_CCHC"/>
    <property type="match status" value="1"/>
</dbReference>
<feature type="compositionally biased region" description="Basic residues" evidence="23">
    <location>
        <begin position="219"/>
        <end position="235"/>
    </location>
</feature>
<evidence type="ECO:0000256" key="11">
    <source>
        <dbReference type="ARBA" id="ARBA00048008"/>
    </source>
</evidence>
<dbReference type="Pfam" id="PF00106">
    <property type="entry name" value="adh_short"/>
    <property type="match status" value="1"/>
</dbReference>
<feature type="region of interest" description="Disordered" evidence="23">
    <location>
        <begin position="214"/>
        <end position="253"/>
    </location>
</feature>
<comment type="catalytic activity">
    <reaction evidence="12">
        <text>15-oxo-(5S,6R)-dihydroxy-(7E,9E,11Z)-eicosatrienoate + NADH + H(+) = (5S,6R,15S)-trihydroxy-(7E,9E,11Z)-eicosatrienoate + NAD(+)</text>
        <dbReference type="Rhea" id="RHEA:41596"/>
        <dbReference type="ChEBI" id="CHEBI:15378"/>
        <dbReference type="ChEBI" id="CHEBI:57540"/>
        <dbReference type="ChEBI" id="CHEBI:57945"/>
        <dbReference type="ChEBI" id="CHEBI:78325"/>
        <dbReference type="ChEBI" id="CHEBI:78329"/>
    </reaction>
    <physiologicalReaction direction="left-to-right" evidence="12">
        <dbReference type="Rhea" id="RHEA:41597"/>
    </physiologicalReaction>
</comment>
<evidence type="ECO:0000256" key="4">
    <source>
        <dbReference type="ARBA" id="ARBA00039060"/>
    </source>
</evidence>
<comment type="catalytic activity">
    <reaction evidence="17">
        <text>prostaglandin A1 + NAD(+) = 15-oxo-prostaglandin A1 + NADH + H(+)</text>
        <dbReference type="Rhea" id="RHEA:41263"/>
        <dbReference type="ChEBI" id="CHEBI:15378"/>
        <dbReference type="ChEBI" id="CHEBI:57398"/>
        <dbReference type="ChEBI" id="CHEBI:57540"/>
        <dbReference type="ChEBI" id="CHEBI:57945"/>
        <dbReference type="ChEBI" id="CHEBI:85072"/>
    </reaction>
    <physiologicalReaction direction="left-to-right" evidence="17">
        <dbReference type="Rhea" id="RHEA:41264"/>
    </physiologicalReaction>
</comment>
<dbReference type="InterPro" id="IPR001878">
    <property type="entry name" value="Znf_CCHC"/>
</dbReference>
<evidence type="ECO:0000256" key="7">
    <source>
        <dbReference type="ARBA" id="ARBA00042026"/>
    </source>
</evidence>
<dbReference type="Pfam" id="PF00098">
    <property type="entry name" value="zf-CCHC"/>
    <property type="match status" value="1"/>
</dbReference>
<dbReference type="EC" id="1.1.1.141" evidence="3"/>
<dbReference type="SMART" id="SM00343">
    <property type="entry name" value="ZnF_C2HC"/>
    <property type="match status" value="2"/>
</dbReference>
<dbReference type="InterPro" id="IPR002347">
    <property type="entry name" value="SDR_fam"/>
</dbReference>
<evidence type="ECO:0000256" key="22">
    <source>
        <dbReference type="PROSITE-ProRule" id="PRU00047"/>
    </source>
</evidence>
<feature type="region of interest" description="Disordered" evidence="23">
    <location>
        <begin position="131"/>
        <end position="200"/>
    </location>
</feature>
<evidence type="ECO:0000256" key="21">
    <source>
        <dbReference type="ARBA" id="ARBA00049188"/>
    </source>
</evidence>
<dbReference type="SUPFAM" id="SSF57756">
    <property type="entry name" value="Retrovirus zinc finger-like domains"/>
    <property type="match status" value="1"/>
</dbReference>
<evidence type="ECO:0000256" key="2">
    <source>
        <dbReference type="ARBA" id="ARBA00023002"/>
    </source>
</evidence>
<evidence type="ECO:0000256" key="6">
    <source>
        <dbReference type="ARBA" id="ARBA00041812"/>
    </source>
</evidence>
<evidence type="ECO:0000256" key="20">
    <source>
        <dbReference type="ARBA" id="ARBA00049151"/>
    </source>
</evidence>
<evidence type="ECO:0000256" key="17">
    <source>
        <dbReference type="ARBA" id="ARBA00048611"/>
    </source>
</evidence>
<proteinExistence type="inferred from homology"/>
<comment type="catalytic activity">
    <reaction evidence="20">
        <text>(15S)-hydroxy-(5Z,8Z,11Z,13E)-eicosatetraenoate + NAD(+) = 15-oxo-(5Z,8Z,11Z,13E)-eicosatetraenoate + NADH + H(+)</text>
        <dbReference type="Rhea" id="RHEA:23260"/>
        <dbReference type="ChEBI" id="CHEBI:15378"/>
        <dbReference type="ChEBI" id="CHEBI:57409"/>
        <dbReference type="ChEBI" id="CHEBI:57410"/>
        <dbReference type="ChEBI" id="CHEBI:57540"/>
        <dbReference type="ChEBI" id="CHEBI:57945"/>
        <dbReference type="EC" id="1.1.1.232"/>
    </reaction>
    <physiologicalReaction direction="left-to-right" evidence="20">
        <dbReference type="Rhea" id="RHEA:23261"/>
    </physiologicalReaction>
</comment>
<evidence type="ECO:0000313" key="26">
    <source>
        <dbReference type="Proteomes" id="UP000814243"/>
    </source>
</evidence>
<gene>
    <name evidence="25" type="ORF">HF086_000948</name>
</gene>
<dbReference type="EMBL" id="JACEFF010000386">
    <property type="protein sequence ID" value="KAH9638547.1"/>
    <property type="molecule type" value="Genomic_DNA"/>
</dbReference>
<comment type="catalytic activity">
    <reaction evidence="11">
        <text>14-hydroxy-(4Z,7Z,10Z,12E,16Z,19Z)-docosahexaenoate + NAD(+) = 14-oxo-(4Z,7Z,10Z,12E,16Z,19Z)-docosahexaenoate + NADH + H(+)</text>
        <dbReference type="Rhea" id="RHEA:48952"/>
        <dbReference type="ChEBI" id="CHEBI:15378"/>
        <dbReference type="ChEBI" id="CHEBI:57540"/>
        <dbReference type="ChEBI" id="CHEBI:57945"/>
        <dbReference type="ChEBI" id="CHEBI:90866"/>
        <dbReference type="ChEBI" id="CHEBI:90867"/>
    </reaction>
    <physiologicalReaction direction="left-to-right" evidence="11">
        <dbReference type="Rhea" id="RHEA:48953"/>
    </physiologicalReaction>
</comment>
<dbReference type="PANTHER" id="PTHR44229:SF4">
    <property type="entry name" value="15-HYDROXYPROSTAGLANDIN DEHYDROGENASE [NAD(+)]"/>
    <property type="match status" value="1"/>
</dbReference>
<name>A0A922MKU0_SPOEX</name>
<evidence type="ECO:0000256" key="3">
    <source>
        <dbReference type="ARBA" id="ARBA00038968"/>
    </source>
</evidence>
<organism evidence="25 26">
    <name type="scientific">Spodoptera exigua</name>
    <name type="common">Beet armyworm</name>
    <name type="synonym">Noctua fulgens</name>
    <dbReference type="NCBI Taxonomy" id="7107"/>
    <lineage>
        <taxon>Eukaryota</taxon>
        <taxon>Metazoa</taxon>
        <taxon>Ecdysozoa</taxon>
        <taxon>Arthropoda</taxon>
        <taxon>Hexapoda</taxon>
        <taxon>Insecta</taxon>
        <taxon>Pterygota</taxon>
        <taxon>Neoptera</taxon>
        <taxon>Endopterygota</taxon>
        <taxon>Lepidoptera</taxon>
        <taxon>Glossata</taxon>
        <taxon>Ditrysia</taxon>
        <taxon>Noctuoidea</taxon>
        <taxon>Noctuidae</taxon>
        <taxon>Amphipyrinae</taxon>
        <taxon>Spodoptera</taxon>
    </lineage>
</organism>
<feature type="domain" description="CCHC-type" evidence="24">
    <location>
        <begin position="547"/>
        <end position="562"/>
    </location>
</feature>
<comment type="catalytic activity">
    <reaction evidence="21">
        <text>resolvin E1 + NAD(+) = 18-oxo-resolvin E1 + NADH + H(+)</text>
        <dbReference type="Rhea" id="RHEA:49244"/>
        <dbReference type="ChEBI" id="CHEBI:15378"/>
        <dbReference type="ChEBI" id="CHEBI:57540"/>
        <dbReference type="ChEBI" id="CHEBI:57945"/>
        <dbReference type="ChEBI" id="CHEBI:91000"/>
        <dbReference type="ChEBI" id="CHEBI:91001"/>
    </reaction>
    <physiologicalReaction direction="left-to-right" evidence="21">
        <dbReference type="Rhea" id="RHEA:49245"/>
    </physiologicalReaction>
</comment>
<comment type="catalytic activity">
    <reaction evidence="14">
        <text>resolvin D1 + NAD(+) = 17-oxoresolvin D1 + NADH + H(+)</text>
        <dbReference type="Rhea" id="RHEA:50128"/>
        <dbReference type="ChEBI" id="CHEBI:15378"/>
        <dbReference type="ChEBI" id="CHEBI:57540"/>
        <dbReference type="ChEBI" id="CHEBI:57945"/>
        <dbReference type="ChEBI" id="CHEBI:132079"/>
        <dbReference type="ChEBI" id="CHEBI:132081"/>
    </reaction>
    <physiologicalReaction direction="left-to-right" evidence="14">
        <dbReference type="Rhea" id="RHEA:50129"/>
    </physiologicalReaction>
</comment>
<sequence>MELKGKVALITGAAAGIGLAYSQELLKQGAKVAICDIDSEIGEQVVDDLGSKYGRKNVLFCRCDVTDYPQYEEAFEMTMEVFNRLDIVINNAGVMNDRFWELEVDVNLIMERVSPDEKRCRSRRLRTPMPPWSPILPTMGVERDAKNNSGMRRCRSRMRHECGSQVRSRSRSLHRTQSAQRSHHSNRELSHQNLNMNRNSLENRPSRCQEICDGYQQRSHSRSRHRSSRRSRSHARREVNRRSRSGTRKRNDENNELRERLFLLEQELKRQRSRNVSYISHDIADSHRRQFSPSRMIRSPLGSDIENPVSERPRVVEPAKFFEEFVTIFKDRDRQSFPVLNNVLSDFDPLSREQTIEMWLSKVDECAEIYYWNDRQTVHYALPKLVGHAKTWYRGLPTIRHSWKEWKVLLRESFPSTENYAELLTEMLNRRARSGDSLELYYFSKINLLNRCKIFGKQAVDCLIFGIDDKGIRLSAQAGNFNKPEETLEFFKTVKSHPREYHEGIRREGTSKDNKRFQSFTATSTNSELTKIMDKTFRYRPEGNAVCFNCKEVGHMSYQCSKPITKCSECNFLGHDSNICPKRSNNSNSGNDQYHVNLTGVRSMVICPGLTDTGLVKEIRKQLMSSEYEAAWQRDNASCKIQSSEHVGRALVEILAKGQSGSVWIVDNGTPAREWRG</sequence>
<evidence type="ECO:0000256" key="13">
    <source>
        <dbReference type="ARBA" id="ARBA00048144"/>
    </source>
</evidence>
<dbReference type="SUPFAM" id="SSF51735">
    <property type="entry name" value="NAD(P)-binding Rossmann-fold domains"/>
    <property type="match status" value="1"/>
</dbReference>
<evidence type="ECO:0000256" key="5">
    <source>
        <dbReference type="ARBA" id="ARBA00040276"/>
    </source>
</evidence>
<dbReference type="GO" id="GO:0005737">
    <property type="term" value="C:cytoplasm"/>
    <property type="evidence" value="ECO:0007669"/>
    <property type="project" value="TreeGrafter"/>
</dbReference>
<comment type="similarity">
    <text evidence="1">Belongs to the short-chain dehydrogenases/reductases (SDR) family.</text>
</comment>
<dbReference type="Gene3D" id="4.10.60.10">
    <property type="entry name" value="Zinc finger, CCHC-type"/>
    <property type="match status" value="1"/>
</dbReference>
<dbReference type="GO" id="GO:0003676">
    <property type="term" value="F:nucleic acid binding"/>
    <property type="evidence" value="ECO:0007669"/>
    <property type="project" value="InterPro"/>
</dbReference>
<comment type="catalytic activity">
    <reaction evidence="9">
        <text>prostaglandin E1 + NAD(+) = 15-oxoprostaglandin E1 + NADH + H(+)</text>
        <dbReference type="Rhea" id="RHEA:16477"/>
        <dbReference type="ChEBI" id="CHEBI:15378"/>
        <dbReference type="ChEBI" id="CHEBI:57397"/>
        <dbReference type="ChEBI" id="CHEBI:57401"/>
        <dbReference type="ChEBI" id="CHEBI:57540"/>
        <dbReference type="ChEBI" id="CHEBI:57945"/>
    </reaction>
    <physiologicalReaction direction="left-to-right" evidence="9">
        <dbReference type="Rhea" id="RHEA:16478"/>
    </physiologicalReaction>
</comment>
<keyword evidence="2" id="KW-0560">Oxidoreductase</keyword>